<dbReference type="PANTHER" id="PTHR36251">
    <property type="entry name" value="FELS-1 PROPHAGE HOST SPECIFICITY PROTEIN-RELATED"/>
    <property type="match status" value="1"/>
</dbReference>
<sequence>MDKISMTQHLIKGCKGGSSSPRTPTEQPDDLQSVAKAKILIALGEGEFAGALTAKDIYLDGTAAGKFRRLAKF</sequence>
<feature type="compositionally biased region" description="Polar residues" evidence="1">
    <location>
        <begin position="17"/>
        <end position="26"/>
    </location>
</feature>
<accession>A0A7H4LTX9</accession>
<feature type="region of interest" description="Disordered" evidence="1">
    <location>
        <begin position="1"/>
        <end position="30"/>
    </location>
</feature>
<evidence type="ECO:0000313" key="3">
    <source>
        <dbReference type="Proteomes" id="UP000255050"/>
    </source>
</evidence>
<gene>
    <name evidence="2" type="ORF">NCTC11694_00746</name>
</gene>
<proteinExistence type="predicted"/>
<dbReference type="AlphaFoldDB" id="A0A7H4LTX9"/>
<dbReference type="InterPro" id="IPR053171">
    <property type="entry name" value="Viral_Tip_Attach_Protein"/>
</dbReference>
<dbReference type="EMBL" id="UGJR01000002">
    <property type="protein sequence ID" value="STR39605.1"/>
    <property type="molecule type" value="Genomic_DNA"/>
</dbReference>
<name>A0A7H4LTX9_9ENTR</name>
<dbReference type="PANTHER" id="PTHR36251:SF2">
    <property type="entry name" value="GIFSY-2 PROPHAGE HOST SPECIFICITY PROTEIN J, PHAGE LAMBDA"/>
    <property type="match status" value="1"/>
</dbReference>
<protein>
    <submittedName>
        <fullName evidence="2">Gp24</fullName>
    </submittedName>
</protein>
<dbReference type="Proteomes" id="UP000255050">
    <property type="component" value="Unassembled WGS sequence"/>
</dbReference>
<comment type="caution">
    <text evidence="2">The sequence shown here is derived from an EMBL/GenBank/DDBJ whole genome shotgun (WGS) entry which is preliminary data.</text>
</comment>
<organism evidence="2 3">
    <name type="scientific">Klebsiella michiganensis</name>
    <dbReference type="NCBI Taxonomy" id="1134687"/>
    <lineage>
        <taxon>Bacteria</taxon>
        <taxon>Pseudomonadati</taxon>
        <taxon>Pseudomonadota</taxon>
        <taxon>Gammaproteobacteria</taxon>
        <taxon>Enterobacterales</taxon>
        <taxon>Enterobacteriaceae</taxon>
        <taxon>Klebsiella/Raoultella group</taxon>
        <taxon>Klebsiella</taxon>
    </lineage>
</organism>
<evidence type="ECO:0000256" key="1">
    <source>
        <dbReference type="SAM" id="MobiDB-lite"/>
    </source>
</evidence>
<reference evidence="2 3" key="1">
    <citation type="submission" date="2018-06" db="EMBL/GenBank/DDBJ databases">
        <authorList>
            <consortium name="Pathogen Informatics"/>
            <person name="Doyle S."/>
        </authorList>
    </citation>
    <scope>NUCLEOTIDE SEQUENCE [LARGE SCALE GENOMIC DNA]</scope>
    <source>
        <strain evidence="2 3">NCTC11694</strain>
    </source>
</reference>
<evidence type="ECO:0000313" key="2">
    <source>
        <dbReference type="EMBL" id="STR39605.1"/>
    </source>
</evidence>